<keyword evidence="9" id="KW-0723">Serine/threonine-protein kinase</keyword>
<keyword evidence="10" id="KW-1185">Reference proteome</keyword>
<dbReference type="GO" id="GO:0004674">
    <property type="term" value="F:protein serine/threonine kinase activity"/>
    <property type="evidence" value="ECO:0007669"/>
    <property type="project" value="UniProtKB-KW"/>
</dbReference>
<name>A0A949NCA4_9FIRM</name>
<evidence type="ECO:0000259" key="8">
    <source>
        <dbReference type="PROSITE" id="PS50011"/>
    </source>
</evidence>
<dbReference type="Gene3D" id="3.30.200.20">
    <property type="entry name" value="Phosphorylase Kinase, domain 1"/>
    <property type="match status" value="1"/>
</dbReference>
<comment type="caution">
    <text evidence="9">The sequence shown here is derived from an EMBL/GenBank/DDBJ whole genome shotgun (WGS) entry which is preliminary data.</text>
</comment>
<dbReference type="PANTHER" id="PTHR43671">
    <property type="entry name" value="SERINE/THREONINE-PROTEIN KINASE NEK"/>
    <property type="match status" value="1"/>
</dbReference>
<protein>
    <recommendedName>
        <fullName evidence="2">non-specific serine/threonine protein kinase</fullName>
        <ecNumber evidence="2">2.7.11.1</ecNumber>
    </recommendedName>
</protein>
<dbReference type="GO" id="GO:0005524">
    <property type="term" value="F:ATP binding"/>
    <property type="evidence" value="ECO:0007669"/>
    <property type="project" value="UniProtKB-UniRule"/>
</dbReference>
<gene>
    <name evidence="9" type="ORF">KTH89_18145</name>
</gene>
<dbReference type="RefSeq" id="WP_238722620.1">
    <property type="nucleotide sequence ID" value="NZ_JAHQCW010000035.1"/>
</dbReference>
<evidence type="ECO:0000313" key="10">
    <source>
        <dbReference type="Proteomes" id="UP000712157"/>
    </source>
</evidence>
<reference evidence="9" key="1">
    <citation type="submission" date="2021-06" db="EMBL/GenBank/DDBJ databases">
        <title>Description of novel taxa of the family Lachnospiraceae.</title>
        <authorList>
            <person name="Chaplin A.V."/>
            <person name="Sokolova S.R."/>
            <person name="Pikina A.P."/>
            <person name="Korzhanova M."/>
            <person name="Belova V."/>
            <person name="Korostin D."/>
            <person name="Efimov B.A."/>
        </authorList>
    </citation>
    <scope>NUCLEOTIDE SEQUENCE</scope>
    <source>
        <strain evidence="9">ASD5720</strain>
    </source>
</reference>
<dbReference type="Gene3D" id="1.10.510.10">
    <property type="entry name" value="Transferase(Phosphotransferase) domain 1"/>
    <property type="match status" value="1"/>
</dbReference>
<dbReference type="CDD" id="cd14014">
    <property type="entry name" value="STKc_PknB_like"/>
    <property type="match status" value="1"/>
</dbReference>
<dbReference type="Gene3D" id="3.40.50.300">
    <property type="entry name" value="P-loop containing nucleotide triphosphate hydrolases"/>
    <property type="match status" value="1"/>
</dbReference>
<keyword evidence="6 7" id="KW-0067">ATP-binding</keyword>
<evidence type="ECO:0000256" key="4">
    <source>
        <dbReference type="ARBA" id="ARBA00022741"/>
    </source>
</evidence>
<dbReference type="EMBL" id="JAHQCW010000035">
    <property type="protein sequence ID" value="MBU9738467.1"/>
    <property type="molecule type" value="Genomic_DNA"/>
</dbReference>
<dbReference type="EC" id="2.7.11.1" evidence="2"/>
<dbReference type="PROSITE" id="PS50011">
    <property type="entry name" value="PROTEIN_KINASE_DOM"/>
    <property type="match status" value="1"/>
</dbReference>
<dbReference type="SUPFAM" id="SSF52540">
    <property type="entry name" value="P-loop containing nucleoside triphosphate hydrolases"/>
    <property type="match status" value="1"/>
</dbReference>
<evidence type="ECO:0000313" key="9">
    <source>
        <dbReference type="EMBL" id="MBU9738467.1"/>
    </source>
</evidence>
<evidence type="ECO:0000256" key="5">
    <source>
        <dbReference type="ARBA" id="ARBA00022777"/>
    </source>
</evidence>
<evidence type="ECO:0000256" key="2">
    <source>
        <dbReference type="ARBA" id="ARBA00012513"/>
    </source>
</evidence>
<dbReference type="InterPro" id="IPR011009">
    <property type="entry name" value="Kinase-like_dom_sf"/>
</dbReference>
<dbReference type="InterPro" id="IPR027417">
    <property type="entry name" value="P-loop_NTPase"/>
</dbReference>
<dbReference type="PANTHER" id="PTHR43671:SF13">
    <property type="entry name" value="SERINE_THREONINE-PROTEIN KINASE NEK2"/>
    <property type="match status" value="1"/>
</dbReference>
<keyword evidence="3" id="KW-0808">Transferase</keyword>
<keyword evidence="5 9" id="KW-0418">Kinase</keyword>
<feature type="domain" description="Protein kinase" evidence="8">
    <location>
        <begin position="14"/>
        <end position="253"/>
    </location>
</feature>
<evidence type="ECO:0000256" key="6">
    <source>
        <dbReference type="ARBA" id="ARBA00022840"/>
    </source>
</evidence>
<evidence type="ECO:0000256" key="1">
    <source>
        <dbReference type="ARBA" id="ARBA00010886"/>
    </source>
</evidence>
<dbReference type="InterPro" id="IPR000719">
    <property type="entry name" value="Prot_kinase_dom"/>
</dbReference>
<feature type="binding site" evidence="7">
    <location>
        <position position="43"/>
    </location>
    <ligand>
        <name>ATP</name>
        <dbReference type="ChEBI" id="CHEBI:30616"/>
    </ligand>
</feature>
<evidence type="ECO:0000256" key="3">
    <source>
        <dbReference type="ARBA" id="ARBA00022679"/>
    </source>
</evidence>
<comment type="similarity">
    <text evidence="1">Belongs to the protein kinase superfamily. NEK Ser/Thr protein kinase family. NIMA subfamily.</text>
</comment>
<organism evidence="9 10">
    <name type="scientific">Diplocloster agilis</name>
    <dbReference type="NCBI Taxonomy" id="2850323"/>
    <lineage>
        <taxon>Bacteria</taxon>
        <taxon>Bacillati</taxon>
        <taxon>Bacillota</taxon>
        <taxon>Clostridia</taxon>
        <taxon>Lachnospirales</taxon>
        <taxon>Lachnospiraceae</taxon>
        <taxon>Diplocloster</taxon>
    </lineage>
</organism>
<keyword evidence="4 7" id="KW-0547">Nucleotide-binding</keyword>
<accession>A0A949NCA4</accession>
<dbReference type="PROSITE" id="PS00107">
    <property type="entry name" value="PROTEIN_KINASE_ATP"/>
    <property type="match status" value="1"/>
</dbReference>
<dbReference type="InterPro" id="IPR017441">
    <property type="entry name" value="Protein_kinase_ATP_BS"/>
</dbReference>
<dbReference type="Pfam" id="PF00069">
    <property type="entry name" value="Pkinase"/>
    <property type="match status" value="1"/>
</dbReference>
<proteinExistence type="inferred from homology"/>
<dbReference type="SUPFAM" id="SSF56112">
    <property type="entry name" value="Protein kinase-like (PK-like)"/>
    <property type="match status" value="1"/>
</dbReference>
<evidence type="ECO:0000256" key="7">
    <source>
        <dbReference type="PROSITE-ProRule" id="PRU10141"/>
    </source>
</evidence>
<dbReference type="Proteomes" id="UP000712157">
    <property type="component" value="Unassembled WGS sequence"/>
</dbReference>
<dbReference type="InterPro" id="IPR050660">
    <property type="entry name" value="NEK_Ser/Thr_kinase"/>
</dbReference>
<dbReference type="AlphaFoldDB" id="A0A949NCA4"/>
<sequence>MVLLQEDKIIAGRYRILRVLGRGYSGTVFLTEHTGLQALRAVKCINRKHVMYRQFLKEAMLLKNLKHPGIPLIYDLVEEEENLYIIEEYIEGESVQTIMLHQQYIPESTIIEYGIQLCEIIMYLHHMRPEPVLYLDLKPSHLLINDGQVRLIDFGAVCRKSDCESYSLGTPGFAAPEQYDGGLPDEKTDIYAIGAILFYMAAGKAYEENLSNEAERIPASGKLRSVIKTCLHHDPAGRYDSVAELKKALKTALKYERQANKNGGISSLISGLNSTLSYLTGNGYRKLLPMELKATVIGVLGCGPGTGTTHLALMLAGYLSGGRHKKTLLVQRDADPAYGRLQRACQGQTEEAGRQKVFPVFGFTCCRNATHRELTDLLNESYEMVIIDFGSGYEANRDEFKRCDRQIVTGSLCAWKREVYLGFLEDRAKEKGNASILYTAQFASSREIKEIARLTKIRMRPVPFAPNPFALNEESRRFVRELLS</sequence>